<dbReference type="SUPFAM" id="SSF56968">
    <property type="entry name" value="Lipovitellin-phosvitin complex, beta-sheet shell regions"/>
    <property type="match status" value="2"/>
</dbReference>
<dbReference type="InterPro" id="IPR015255">
    <property type="entry name" value="Vitellinogen_open_b-sht"/>
</dbReference>
<evidence type="ECO:0000256" key="1">
    <source>
        <dbReference type="ARBA" id="ARBA00022729"/>
    </source>
</evidence>
<dbReference type="Pfam" id="PF01347">
    <property type="entry name" value="Vitellogenin_N"/>
    <property type="match status" value="1"/>
</dbReference>
<evidence type="ECO:0000256" key="2">
    <source>
        <dbReference type="PROSITE-ProRule" id="PRU00557"/>
    </source>
</evidence>
<dbReference type="PANTHER" id="PTHR13769:SF6">
    <property type="entry name" value="APOLIPOPROTEIN B-100"/>
    <property type="match status" value="1"/>
</dbReference>
<dbReference type="AlphaFoldDB" id="A0AAN7XB30"/>
<dbReference type="InterPro" id="IPR052418">
    <property type="entry name" value="Apolipoprotein_B"/>
</dbReference>
<dbReference type="GO" id="GO:0006642">
    <property type="term" value="P:triglyceride mobilization"/>
    <property type="evidence" value="ECO:0007669"/>
    <property type="project" value="TreeGrafter"/>
</dbReference>
<dbReference type="InterPro" id="IPR015816">
    <property type="entry name" value="Vitellinogen_b-sht_N"/>
</dbReference>
<organism evidence="4 5">
    <name type="scientific">Eleginops maclovinus</name>
    <name type="common">Patagonian blennie</name>
    <name type="synonym">Eleginus maclovinus</name>
    <dbReference type="NCBI Taxonomy" id="56733"/>
    <lineage>
        <taxon>Eukaryota</taxon>
        <taxon>Metazoa</taxon>
        <taxon>Chordata</taxon>
        <taxon>Craniata</taxon>
        <taxon>Vertebrata</taxon>
        <taxon>Euteleostomi</taxon>
        <taxon>Actinopterygii</taxon>
        <taxon>Neopterygii</taxon>
        <taxon>Teleostei</taxon>
        <taxon>Neoteleostei</taxon>
        <taxon>Acanthomorphata</taxon>
        <taxon>Eupercaria</taxon>
        <taxon>Perciformes</taxon>
        <taxon>Notothenioidei</taxon>
        <taxon>Eleginopidae</taxon>
        <taxon>Eleginops</taxon>
    </lineage>
</organism>
<gene>
    <name evidence="4" type="ORF">PBY51_010174</name>
</gene>
<dbReference type="GO" id="GO:0050750">
    <property type="term" value="F:low-density lipoprotein particle receptor binding"/>
    <property type="evidence" value="ECO:0007669"/>
    <property type="project" value="TreeGrafter"/>
</dbReference>
<dbReference type="GO" id="GO:0034362">
    <property type="term" value="C:low-density lipoprotein particle"/>
    <property type="evidence" value="ECO:0007669"/>
    <property type="project" value="TreeGrafter"/>
</dbReference>
<dbReference type="PANTHER" id="PTHR13769">
    <property type="entry name" value="APOLIPOPROTEIN B"/>
    <property type="match status" value="1"/>
</dbReference>
<evidence type="ECO:0000313" key="4">
    <source>
        <dbReference type="EMBL" id="KAK5856894.1"/>
    </source>
</evidence>
<proteinExistence type="predicted"/>
<dbReference type="SMART" id="SM00638">
    <property type="entry name" value="LPD_N"/>
    <property type="match status" value="1"/>
</dbReference>
<evidence type="ECO:0000259" key="3">
    <source>
        <dbReference type="PROSITE" id="PS51211"/>
    </source>
</evidence>
<dbReference type="GO" id="GO:0030301">
    <property type="term" value="P:cholesterol transport"/>
    <property type="evidence" value="ECO:0007669"/>
    <property type="project" value="TreeGrafter"/>
</dbReference>
<dbReference type="EMBL" id="JAUZQC010000016">
    <property type="protein sequence ID" value="KAK5856894.1"/>
    <property type="molecule type" value="Genomic_DNA"/>
</dbReference>
<dbReference type="InterPro" id="IPR011030">
    <property type="entry name" value="Lipovitellin_superhlx_dom"/>
</dbReference>
<dbReference type="SUPFAM" id="SSF48431">
    <property type="entry name" value="Lipovitellin-phosvitin complex, superhelical domain"/>
    <property type="match status" value="1"/>
</dbReference>
<dbReference type="GO" id="GO:0042632">
    <property type="term" value="P:cholesterol homeostasis"/>
    <property type="evidence" value="ECO:0007669"/>
    <property type="project" value="TreeGrafter"/>
</dbReference>
<reference evidence="4 5" key="2">
    <citation type="journal article" date="2023" name="Mol. Biol. Evol.">
        <title>Genomics of Secondarily Temperate Adaptation in the Only Non-Antarctic Icefish.</title>
        <authorList>
            <person name="Rivera-Colon A.G."/>
            <person name="Rayamajhi N."/>
            <person name="Minhas B.F."/>
            <person name="Madrigal G."/>
            <person name="Bilyk K.T."/>
            <person name="Yoon V."/>
            <person name="Hune M."/>
            <person name="Gregory S."/>
            <person name="Cheng C.H.C."/>
            <person name="Catchen J.M."/>
        </authorList>
    </citation>
    <scope>NUCLEOTIDE SEQUENCE [LARGE SCALE GENOMIC DNA]</scope>
    <source>
        <strain evidence="4">JMC-PN-2008</strain>
    </source>
</reference>
<dbReference type="Proteomes" id="UP001346869">
    <property type="component" value="Unassembled WGS sequence"/>
</dbReference>
<comment type="caution">
    <text evidence="4">The sequence shown here is derived from an EMBL/GenBank/DDBJ whole genome shotgun (WGS) entry which is preliminary data.</text>
</comment>
<evidence type="ECO:0000313" key="5">
    <source>
        <dbReference type="Proteomes" id="UP001346869"/>
    </source>
</evidence>
<keyword evidence="5" id="KW-1185">Reference proteome</keyword>
<feature type="domain" description="Vitellogenin" evidence="3">
    <location>
        <begin position="1"/>
        <end position="602"/>
    </location>
</feature>
<dbReference type="GO" id="GO:0120020">
    <property type="term" value="F:cholesterol transfer activity"/>
    <property type="evidence" value="ECO:0007669"/>
    <property type="project" value="TreeGrafter"/>
</dbReference>
<reference evidence="4 5" key="1">
    <citation type="journal article" date="2023" name="Genes (Basel)">
        <title>Chromosome-Level Genome Assembly and Circadian Gene Repertoire of the Patagonia Blennie Eleginops maclovinus-The Closest Ancestral Proxy of Antarctic Cryonotothenioids.</title>
        <authorList>
            <person name="Cheng C.C."/>
            <person name="Rivera-Colon A.G."/>
            <person name="Minhas B.F."/>
            <person name="Wilson L."/>
            <person name="Rayamajhi N."/>
            <person name="Vargas-Chacoff L."/>
            <person name="Catchen J.M."/>
        </authorList>
    </citation>
    <scope>NUCLEOTIDE SEQUENCE [LARGE SCALE GENOMIC DNA]</scope>
    <source>
        <strain evidence="4">JMC-PN-2008</strain>
    </source>
</reference>
<dbReference type="GO" id="GO:0034359">
    <property type="term" value="C:mature chylomicron"/>
    <property type="evidence" value="ECO:0007669"/>
    <property type="project" value="TreeGrafter"/>
</dbReference>
<dbReference type="GO" id="GO:0034361">
    <property type="term" value="C:very-low-density lipoprotein particle"/>
    <property type="evidence" value="ECO:0007669"/>
    <property type="project" value="TreeGrafter"/>
</dbReference>
<keyword evidence="1" id="KW-0732">Signal</keyword>
<dbReference type="InterPro" id="IPR015819">
    <property type="entry name" value="Lipid_transp_b-sht_shell"/>
</dbReference>
<dbReference type="Gene3D" id="2.30.230.10">
    <property type="entry name" value="Lipovitellin, beta-sheet shell regions, chain A"/>
    <property type="match status" value="1"/>
</dbReference>
<dbReference type="Gene3D" id="1.25.10.20">
    <property type="entry name" value="Vitellinogen, superhelical"/>
    <property type="match status" value="1"/>
</dbReference>
<sequence>MVGTANLKNGPKVSCQVEIEVPQTCKFVMHTRDCTLSEVSTMDLKGQPVYSQAHGFEAFQAAMEKNPLKFTVEEVTIVQLYPETDEPVNILNIKRGIVSALMVPVMEDETKSFMNTVHGQCLTDYLVNAGRDFATDVTLSRDLSQCDQFYSRELINSPLALLQKLHRPMSKLITSTQDCNYKFENKGKHITAAMCTEKHVYLPFSHEDNGISSVVTQDVIFKSSKRISNKVFEVNLSQRKPLHFENPEDKAPVQTKDTVLSTLQELAGTDQGMKRASLFHKFVSSLRVLRNETLSQALTEMLDMSGWLTWQALLQCGTSECSSAMLQAIRTNDGLSPGVDALAYGLSLQPHPDATRVWDMLSMAQYKQSRAIMYALANTVKKFHIADVSPVVTEVSKFFETLLNDCSGEILDEDSLADQDDMSFLALRVVAVMGKAMQAANPSLISSILRCAKKTDIPLSNQKAAIQAFRLMDINDEVRSIFMEVYKDAQSPVEKRVAAYLMLMKNPDHALVTNILNDLENVRDKQLKSFVVSHLKNILNSGETKMYQSRKDIELALADTNTVVEGMSNYYEIDSALGSIQSKIIFDATDTLPKEVMLETTLKVFDYNYDIFEVGVEGTGFEPTIDALFGEQGFFPDSISKVMYWAGDKANILREVLEKVVPEKDRPKRQVPENLLKNIANSALKLLDDVHVSPAPETIAYLRLLGAEIGYMKTSDMRKMAQTLSMYYHVFIRDLSVKVRCVVF</sequence>
<dbReference type="PROSITE" id="PS51211">
    <property type="entry name" value="VITELLOGENIN"/>
    <property type="match status" value="1"/>
</dbReference>
<name>A0AAN7XB30_ELEMC</name>
<dbReference type="GO" id="GO:0042953">
    <property type="term" value="P:lipoprotein transport"/>
    <property type="evidence" value="ECO:0007669"/>
    <property type="project" value="TreeGrafter"/>
</dbReference>
<dbReference type="Pfam" id="PF09172">
    <property type="entry name" value="Vit_open_b-sht"/>
    <property type="match status" value="1"/>
</dbReference>
<comment type="caution">
    <text evidence="2">Lacks conserved residue(s) required for the propagation of feature annotation.</text>
</comment>
<protein>
    <recommendedName>
        <fullName evidence="3">Vitellogenin domain-containing protein</fullName>
    </recommendedName>
</protein>
<accession>A0AAN7XB30</accession>
<dbReference type="InterPro" id="IPR001747">
    <property type="entry name" value="Vitellogenin_N"/>
</dbReference>